<evidence type="ECO:0000256" key="5">
    <source>
        <dbReference type="ARBA" id="ARBA00022989"/>
    </source>
</evidence>
<gene>
    <name evidence="10" type="ORF">FKR81_24225</name>
</gene>
<protein>
    <submittedName>
        <fullName evidence="10">ABC transporter permease</fullName>
    </submittedName>
</protein>
<keyword evidence="6 7" id="KW-0472">Membrane</keyword>
<keyword evidence="2 7" id="KW-0813">Transport</keyword>
<dbReference type="Gene3D" id="1.10.3720.10">
    <property type="entry name" value="MetI-like"/>
    <property type="match status" value="1"/>
</dbReference>
<evidence type="ECO:0000256" key="8">
    <source>
        <dbReference type="SAM" id="MobiDB-lite"/>
    </source>
</evidence>
<keyword evidence="11" id="KW-1185">Reference proteome</keyword>
<dbReference type="GO" id="GO:0005886">
    <property type="term" value="C:plasma membrane"/>
    <property type="evidence" value="ECO:0007669"/>
    <property type="project" value="UniProtKB-SubCell"/>
</dbReference>
<organism evidence="10 11">
    <name type="scientific">Lentzea tibetensis</name>
    <dbReference type="NCBI Taxonomy" id="2591470"/>
    <lineage>
        <taxon>Bacteria</taxon>
        <taxon>Bacillati</taxon>
        <taxon>Actinomycetota</taxon>
        <taxon>Actinomycetes</taxon>
        <taxon>Pseudonocardiales</taxon>
        <taxon>Pseudonocardiaceae</taxon>
        <taxon>Lentzea</taxon>
    </lineage>
</organism>
<feature type="transmembrane region" description="Helical" evidence="7">
    <location>
        <begin position="52"/>
        <end position="74"/>
    </location>
</feature>
<evidence type="ECO:0000259" key="9">
    <source>
        <dbReference type="PROSITE" id="PS50928"/>
    </source>
</evidence>
<dbReference type="GO" id="GO:0055085">
    <property type="term" value="P:transmembrane transport"/>
    <property type="evidence" value="ECO:0007669"/>
    <property type="project" value="InterPro"/>
</dbReference>
<feature type="transmembrane region" description="Helical" evidence="7">
    <location>
        <begin position="239"/>
        <end position="261"/>
    </location>
</feature>
<feature type="domain" description="ABC transmembrane type-1" evidence="9">
    <location>
        <begin position="145"/>
        <end position="369"/>
    </location>
</feature>
<evidence type="ECO:0000256" key="1">
    <source>
        <dbReference type="ARBA" id="ARBA00004651"/>
    </source>
</evidence>
<keyword evidence="3" id="KW-1003">Cell membrane</keyword>
<dbReference type="Pfam" id="PF19300">
    <property type="entry name" value="BPD_transp_1_N"/>
    <property type="match status" value="1"/>
</dbReference>
<feature type="transmembrane region" description="Helical" evidence="7">
    <location>
        <begin position="349"/>
        <end position="372"/>
    </location>
</feature>
<evidence type="ECO:0000313" key="11">
    <source>
        <dbReference type="Proteomes" id="UP000316639"/>
    </source>
</evidence>
<sequence>MGRGRTTSPAPFSWVPPDFTPRVQSAQEGSRARPHPPGHRVPSRSLIVIRYILRRLLISIPILLIGSFLCYVLVATAGNPLAEMRAKPGVTEAQVQQVANELGLNRPVLVRYWDWLTNFVQGDWGTSVALGQARAEVQPAIMDALWTTGRLVLGAELLALTLGVAVGVLAAVKQYSIFDYLATSTAFLMFSMPIFCVAVIIKNYGIQFNNVLESIGLQRWLTTAGPREGGFSGSIGDAIFKYTGTFLLPTVSLMLISFAAYSRFERASMLEIMHSDFVRTARAKGISQSRVIFRHAFRNALIPVATLFSLNFGAVFAGAIITETVFGWVGMGTRLVEAVRNFDPSMLMGWLAVTATMVVLFNLVADIVYGILDPRIRLG</sequence>
<dbReference type="Pfam" id="PF00528">
    <property type="entry name" value="BPD_transp_1"/>
    <property type="match status" value="1"/>
</dbReference>
<evidence type="ECO:0000256" key="4">
    <source>
        <dbReference type="ARBA" id="ARBA00022692"/>
    </source>
</evidence>
<dbReference type="OrthoDB" id="147639at2"/>
<keyword evidence="5 7" id="KW-1133">Transmembrane helix</keyword>
<proteinExistence type="inferred from homology"/>
<evidence type="ECO:0000256" key="7">
    <source>
        <dbReference type="RuleBase" id="RU363032"/>
    </source>
</evidence>
<feature type="compositionally biased region" description="Polar residues" evidence="8">
    <location>
        <begin position="1"/>
        <end position="10"/>
    </location>
</feature>
<feature type="transmembrane region" description="Helical" evidence="7">
    <location>
        <begin position="300"/>
        <end position="329"/>
    </location>
</feature>
<evidence type="ECO:0000256" key="2">
    <source>
        <dbReference type="ARBA" id="ARBA00022448"/>
    </source>
</evidence>
<comment type="similarity">
    <text evidence="7">Belongs to the binding-protein-dependent transport system permease family.</text>
</comment>
<dbReference type="SUPFAM" id="SSF161098">
    <property type="entry name" value="MetI-like"/>
    <property type="match status" value="1"/>
</dbReference>
<feature type="region of interest" description="Disordered" evidence="8">
    <location>
        <begin position="1"/>
        <end position="39"/>
    </location>
</feature>
<dbReference type="InterPro" id="IPR045621">
    <property type="entry name" value="BPD_transp_1_N"/>
</dbReference>
<dbReference type="AlphaFoldDB" id="A0A563EPP1"/>
<evidence type="ECO:0000256" key="3">
    <source>
        <dbReference type="ARBA" id="ARBA00022475"/>
    </source>
</evidence>
<dbReference type="InterPro" id="IPR000515">
    <property type="entry name" value="MetI-like"/>
</dbReference>
<dbReference type="PROSITE" id="PS50928">
    <property type="entry name" value="ABC_TM1"/>
    <property type="match status" value="1"/>
</dbReference>
<comment type="caution">
    <text evidence="10">The sequence shown here is derived from an EMBL/GenBank/DDBJ whole genome shotgun (WGS) entry which is preliminary data.</text>
</comment>
<evidence type="ECO:0000313" key="10">
    <source>
        <dbReference type="EMBL" id="TWP49229.1"/>
    </source>
</evidence>
<name>A0A563EPP1_9PSEU</name>
<dbReference type="Proteomes" id="UP000316639">
    <property type="component" value="Unassembled WGS sequence"/>
</dbReference>
<keyword evidence="4 7" id="KW-0812">Transmembrane</keyword>
<evidence type="ECO:0000256" key="6">
    <source>
        <dbReference type="ARBA" id="ARBA00023136"/>
    </source>
</evidence>
<dbReference type="EMBL" id="VOBR01000016">
    <property type="protein sequence ID" value="TWP49229.1"/>
    <property type="molecule type" value="Genomic_DNA"/>
</dbReference>
<feature type="transmembrane region" description="Helical" evidence="7">
    <location>
        <begin position="151"/>
        <end position="172"/>
    </location>
</feature>
<accession>A0A563EPP1</accession>
<dbReference type="PANTHER" id="PTHR30465">
    <property type="entry name" value="INNER MEMBRANE ABC TRANSPORTER"/>
    <property type="match status" value="1"/>
</dbReference>
<dbReference type="CDD" id="cd06261">
    <property type="entry name" value="TM_PBP2"/>
    <property type="match status" value="1"/>
</dbReference>
<feature type="transmembrane region" description="Helical" evidence="7">
    <location>
        <begin position="179"/>
        <end position="201"/>
    </location>
</feature>
<comment type="subcellular location">
    <subcellularLocation>
        <location evidence="1 7">Cell membrane</location>
        <topology evidence="1 7">Multi-pass membrane protein</topology>
    </subcellularLocation>
</comment>
<reference evidence="10 11" key="1">
    <citation type="submission" date="2019-07" db="EMBL/GenBank/DDBJ databases">
        <title>Lentzea xizangensis sp. nov., isolated from Qinghai-Tibetan Plateau Soils.</title>
        <authorList>
            <person name="Huang J."/>
        </authorList>
    </citation>
    <scope>NUCLEOTIDE SEQUENCE [LARGE SCALE GENOMIC DNA]</scope>
    <source>
        <strain evidence="10 11">FXJ1.1311</strain>
    </source>
</reference>
<dbReference type="PANTHER" id="PTHR30465:SF0">
    <property type="entry name" value="OLIGOPEPTIDE TRANSPORT SYSTEM PERMEASE PROTEIN APPB"/>
    <property type="match status" value="1"/>
</dbReference>
<dbReference type="InterPro" id="IPR035906">
    <property type="entry name" value="MetI-like_sf"/>
</dbReference>